<evidence type="ECO:0000256" key="7">
    <source>
        <dbReference type="SAM" id="Phobius"/>
    </source>
</evidence>
<feature type="domain" description="Transmembrane protein TMEM132 sixth" evidence="11">
    <location>
        <begin position="312"/>
        <end position="427"/>
    </location>
</feature>
<evidence type="ECO:0000259" key="11">
    <source>
        <dbReference type="Pfam" id="PF23487"/>
    </source>
</evidence>
<feature type="region of interest" description="Disordered" evidence="6">
    <location>
        <begin position="488"/>
        <end position="527"/>
    </location>
</feature>
<evidence type="ECO:0000259" key="10">
    <source>
        <dbReference type="Pfam" id="PF23486"/>
    </source>
</evidence>
<dbReference type="Pfam" id="PF23487">
    <property type="entry name" value="Ig_TMEM132_6th"/>
    <property type="match status" value="1"/>
</dbReference>
<name>A0AAD9KGF8_9ANNE</name>
<keyword evidence="13" id="KW-1185">Reference proteome</keyword>
<dbReference type="PANTHER" id="PTHR13388:SF11">
    <property type="entry name" value="DETONATOR, ISOFORM E"/>
    <property type="match status" value="1"/>
</dbReference>
<sequence length="910" mass="100405">MYGLLWESVLLDPQPQLKDLKDFPDGFWRLQRPPSAANTIMPDCLGRSQQQDPCSGVASNTVGMNSMKKKGLGICGWVVVIVLYADSLKPGLRSSELINMAMLTGNMISLPMRIYSLSQGGKVTDITSTTTCHSGDEDVLKVAQSCNLVYMDGTETKGSASVSIIAKYGRHNEFLFFHVWIPDFPLEIQLSDDKLSQIKGWKVPIDLSNASRKTRGVDFGLLTHPDLLFHEEGLRKEDLDLTCQLRYQQSEVEVYARFVLDDGDRKQYYIHRKALFKVTDVMLPRLRVADVVTRLGRVMAAREVRVLQGKVSIDKLEVDVVTGLTVSIDAEPQMEGVLKANIHRDTDLTRNYQEGILDIKIWYDDGTSTPLHQVAATDYFLETDTLNNHVVAFGPQLREDLPRVIALGGGKGELLKISLELSEACQRKKSRNLAVSYVYVNINFSDNTLQSDAGMYHNRANDRYGPEDAHADGSKIFISMDDHEDLAKSKGYPGYEDEESKKSGKADNSRSDRLDFEAPRKKGDYVPNSEAQQQMVIKVPGMTPLEIGMYVLLAIFCLAIIVFMVNCMIFVARYKRKRKPQETKDPMTSVNDWVWIGRATLERNAINTTCSTTLMSDADFNGNHNMQYLVPSDSNNTKVRASVAESNSNRNSVISTYKGSECSIRITANPLPADAENTDEGIIEEDTSAGDSSPDHSPVQSMPPPPLPLKTHTKNLTNCDPNDVASESLPLDPLASAPRVIDPRASDPCPGMSSPLDGSLRSIGLRASCPATFTLTSDSDDCSLGRDYFKDKEPQPGPSKSLSLPEAKAEPLKDTKVSSESSDTDDQSPAADDHGITELGACAAEKDPLQQKREALQVALVESIKAQQDSANGNLAAGGNVSDAEWDYEVMGLTYDQLMDYFDNLKESTA</sequence>
<dbReference type="InterPro" id="IPR026307">
    <property type="entry name" value="TMEM132"/>
</dbReference>
<keyword evidence="3 7" id="KW-0812">Transmembrane</keyword>
<dbReference type="EMBL" id="JAODUP010000003">
    <property type="protein sequence ID" value="KAK2170310.1"/>
    <property type="molecule type" value="Genomic_DNA"/>
</dbReference>
<evidence type="ECO:0000256" key="5">
    <source>
        <dbReference type="ARBA" id="ARBA00023136"/>
    </source>
</evidence>
<protein>
    <submittedName>
        <fullName evidence="12">Uncharacterized protein</fullName>
    </submittedName>
</protein>
<evidence type="ECO:0000313" key="12">
    <source>
        <dbReference type="EMBL" id="KAK2170310.1"/>
    </source>
</evidence>
<feature type="region of interest" description="Disordered" evidence="6">
    <location>
        <begin position="780"/>
        <end position="848"/>
    </location>
</feature>
<reference evidence="12" key="1">
    <citation type="journal article" date="2023" name="Mol. Biol. Evol.">
        <title>Third-Generation Sequencing Reveals the Adaptive Role of the Epigenome in Three Deep-Sea Polychaetes.</title>
        <authorList>
            <person name="Perez M."/>
            <person name="Aroh O."/>
            <person name="Sun Y."/>
            <person name="Lan Y."/>
            <person name="Juniper S.K."/>
            <person name="Young C.R."/>
            <person name="Angers B."/>
            <person name="Qian P.Y."/>
        </authorList>
    </citation>
    <scope>NUCLEOTIDE SEQUENCE</scope>
    <source>
        <strain evidence="12">P08H-3</strain>
    </source>
</reference>
<feature type="domain" description="Transmembrane protein TMEM132 C-terminal" evidence="8">
    <location>
        <begin position="529"/>
        <end position="600"/>
    </location>
</feature>
<comment type="subcellular location">
    <subcellularLocation>
        <location evidence="1">Membrane</location>
        <topology evidence="1">Single-pass type I membrane protein</topology>
    </subcellularLocation>
</comment>
<keyword evidence="4 7" id="KW-1133">Transmembrane helix</keyword>
<dbReference type="AlphaFoldDB" id="A0AAD9KGF8"/>
<evidence type="ECO:0000313" key="13">
    <source>
        <dbReference type="Proteomes" id="UP001208570"/>
    </source>
</evidence>
<evidence type="ECO:0000256" key="2">
    <source>
        <dbReference type="ARBA" id="ARBA00006166"/>
    </source>
</evidence>
<dbReference type="InterPro" id="IPR055423">
    <property type="entry name" value="Ig_TMEM132_5th"/>
</dbReference>
<dbReference type="PANTHER" id="PTHR13388">
    <property type="entry name" value="DETONATOR, ISOFORM E"/>
    <property type="match status" value="1"/>
</dbReference>
<comment type="similarity">
    <text evidence="2">Belongs to the TMEM132 family.</text>
</comment>
<comment type="caution">
    <text evidence="12">The sequence shown here is derived from an EMBL/GenBank/DDBJ whole genome shotgun (WGS) entry which is preliminary data.</text>
</comment>
<feature type="compositionally biased region" description="Basic and acidic residues" evidence="6">
    <location>
        <begin position="807"/>
        <end position="817"/>
    </location>
</feature>
<dbReference type="InterPro" id="IPR031437">
    <property type="entry name" value="Ig_TMEM132_4th"/>
</dbReference>
<proteinExistence type="inferred from homology"/>
<organism evidence="12 13">
    <name type="scientific">Paralvinella palmiformis</name>
    <dbReference type="NCBI Taxonomy" id="53620"/>
    <lineage>
        <taxon>Eukaryota</taxon>
        <taxon>Metazoa</taxon>
        <taxon>Spiralia</taxon>
        <taxon>Lophotrochozoa</taxon>
        <taxon>Annelida</taxon>
        <taxon>Polychaeta</taxon>
        <taxon>Sedentaria</taxon>
        <taxon>Canalipalpata</taxon>
        <taxon>Terebellida</taxon>
        <taxon>Terebelliformia</taxon>
        <taxon>Alvinellidae</taxon>
        <taxon>Paralvinella</taxon>
    </lineage>
</organism>
<dbReference type="Pfam" id="PF15706">
    <property type="entry name" value="TMEM132_C"/>
    <property type="match status" value="1"/>
</dbReference>
<evidence type="ECO:0000256" key="3">
    <source>
        <dbReference type="ARBA" id="ARBA00022692"/>
    </source>
</evidence>
<keyword evidence="5 7" id="KW-0472">Membrane</keyword>
<feature type="domain" description="Transmembrane protein TMEM132 fifth" evidence="10">
    <location>
        <begin position="187"/>
        <end position="309"/>
    </location>
</feature>
<dbReference type="GO" id="GO:0016020">
    <property type="term" value="C:membrane"/>
    <property type="evidence" value="ECO:0007669"/>
    <property type="project" value="UniProtKB-SubCell"/>
</dbReference>
<dbReference type="Proteomes" id="UP001208570">
    <property type="component" value="Unassembled WGS sequence"/>
</dbReference>
<dbReference type="Pfam" id="PF16070">
    <property type="entry name" value="Ig_TMEM132_4th"/>
    <property type="match status" value="1"/>
</dbReference>
<dbReference type="Pfam" id="PF23486">
    <property type="entry name" value="Ig_TMEM132_5th"/>
    <property type="match status" value="1"/>
</dbReference>
<accession>A0AAD9KGF8</accession>
<feature type="domain" description="Transmembrane protein family 132 fourth" evidence="9">
    <location>
        <begin position="93"/>
        <end position="183"/>
    </location>
</feature>
<evidence type="ECO:0000256" key="1">
    <source>
        <dbReference type="ARBA" id="ARBA00004479"/>
    </source>
</evidence>
<feature type="transmembrane region" description="Helical" evidence="7">
    <location>
        <begin position="547"/>
        <end position="571"/>
    </location>
</feature>
<evidence type="ECO:0000256" key="6">
    <source>
        <dbReference type="SAM" id="MobiDB-lite"/>
    </source>
</evidence>
<dbReference type="InterPro" id="IPR031436">
    <property type="entry name" value="TMEM132_C"/>
</dbReference>
<feature type="region of interest" description="Disordered" evidence="6">
    <location>
        <begin position="685"/>
        <end position="757"/>
    </location>
</feature>
<gene>
    <name evidence="12" type="ORF">LSH36_3g09010</name>
</gene>
<evidence type="ECO:0000259" key="9">
    <source>
        <dbReference type="Pfam" id="PF16070"/>
    </source>
</evidence>
<feature type="compositionally biased region" description="Basic and acidic residues" evidence="6">
    <location>
        <begin position="783"/>
        <end position="794"/>
    </location>
</feature>
<evidence type="ECO:0000256" key="4">
    <source>
        <dbReference type="ARBA" id="ARBA00022989"/>
    </source>
</evidence>
<dbReference type="InterPro" id="IPR055424">
    <property type="entry name" value="Ig_TMEM132_6th"/>
</dbReference>
<feature type="compositionally biased region" description="Basic and acidic residues" evidence="6">
    <location>
        <begin position="499"/>
        <end position="524"/>
    </location>
</feature>
<evidence type="ECO:0000259" key="8">
    <source>
        <dbReference type="Pfam" id="PF15706"/>
    </source>
</evidence>